<reference evidence="3" key="2">
    <citation type="journal article" date="2018" name="BMC Genomics">
        <title>Genomic insights into host adaptation between the wheat stripe rust pathogen (Puccinia striiformis f. sp. tritici) and the barley stripe rust pathogen (Puccinia striiformis f. sp. hordei).</title>
        <authorList>
            <person name="Xia C."/>
            <person name="Wang M."/>
            <person name="Yin C."/>
            <person name="Cornejo O.E."/>
            <person name="Hulbert S.H."/>
            <person name="Chen X."/>
        </authorList>
    </citation>
    <scope>NUCLEOTIDE SEQUENCE [LARGE SCALE GENOMIC DNA]</scope>
    <source>
        <strain evidence="3">93TX-2</strain>
    </source>
</reference>
<reference evidence="3" key="3">
    <citation type="journal article" date="2018" name="Mol. Plant Microbe Interact.">
        <title>Genome sequence resources for the wheat stripe rust pathogen (Puccinia striiformis f. sp. tritici) and the barley stripe rust pathogen (Puccinia striiformis f. sp. hordei).</title>
        <authorList>
            <person name="Xia C."/>
            <person name="Wang M."/>
            <person name="Yin C."/>
            <person name="Cornejo O.E."/>
            <person name="Hulbert S.H."/>
            <person name="Chen X."/>
        </authorList>
    </citation>
    <scope>NUCLEOTIDE SEQUENCE [LARGE SCALE GENOMIC DNA]</scope>
    <source>
        <strain evidence="3">93TX-2</strain>
    </source>
</reference>
<dbReference type="VEuPathDB" id="FungiDB:PSHT_12650"/>
<dbReference type="AlphaFoldDB" id="A0A2S4U9Z0"/>
<evidence type="ECO:0000313" key="1">
    <source>
        <dbReference type="EMBL" id="POV94093.1"/>
    </source>
</evidence>
<dbReference type="EMBL" id="PKSM01000530">
    <property type="protein sequence ID" value="POV94093.1"/>
    <property type="molecule type" value="Genomic_DNA"/>
</dbReference>
<proteinExistence type="predicted"/>
<organism evidence="1 3">
    <name type="scientific">Puccinia striiformis</name>
    <dbReference type="NCBI Taxonomy" id="27350"/>
    <lineage>
        <taxon>Eukaryota</taxon>
        <taxon>Fungi</taxon>
        <taxon>Dikarya</taxon>
        <taxon>Basidiomycota</taxon>
        <taxon>Pucciniomycotina</taxon>
        <taxon>Pucciniomycetes</taxon>
        <taxon>Pucciniales</taxon>
        <taxon>Pucciniaceae</taxon>
        <taxon>Puccinia</taxon>
    </lineage>
</organism>
<protein>
    <submittedName>
        <fullName evidence="1">Uncharacterized protein</fullName>
    </submittedName>
</protein>
<dbReference type="Proteomes" id="UP000238274">
    <property type="component" value="Unassembled WGS sequence"/>
</dbReference>
<reference evidence="1 3" key="1">
    <citation type="submission" date="2017-12" db="EMBL/GenBank/DDBJ databases">
        <title>Gene loss provides genomic basis for host adaptation in cereal stripe rust fungi.</title>
        <authorList>
            <person name="Xia C."/>
        </authorList>
    </citation>
    <scope>NUCLEOTIDE SEQUENCE [LARGE SCALE GENOMIC DNA]</scope>
    <source>
        <strain evidence="1 3">93TX-2</strain>
    </source>
</reference>
<dbReference type="EMBL" id="PKSM01000236">
    <property type="protein sequence ID" value="POW01197.1"/>
    <property type="molecule type" value="Genomic_DNA"/>
</dbReference>
<name>A0A2S4U9Z0_9BASI</name>
<gene>
    <name evidence="2" type="ORF">PSHT_12650</name>
    <name evidence="1" type="ORF">PSHT_16444</name>
</gene>
<sequence>MRYLIHHQKLMMTIMLQMDSEVECNISLWLTLNDKWSLSYHFFW</sequence>
<keyword evidence="3" id="KW-1185">Reference proteome</keyword>
<evidence type="ECO:0000313" key="2">
    <source>
        <dbReference type="EMBL" id="POW01197.1"/>
    </source>
</evidence>
<comment type="caution">
    <text evidence="1">The sequence shown here is derived from an EMBL/GenBank/DDBJ whole genome shotgun (WGS) entry which is preliminary data.</text>
</comment>
<evidence type="ECO:0000313" key="3">
    <source>
        <dbReference type="Proteomes" id="UP000238274"/>
    </source>
</evidence>
<accession>A0A2S4U9Z0</accession>
<dbReference type="VEuPathDB" id="FungiDB:PSHT_16444"/>